<organism evidence="1 2">
    <name type="scientific">Trichonephila clavata</name>
    <name type="common">Joro spider</name>
    <name type="synonym">Nephila clavata</name>
    <dbReference type="NCBI Taxonomy" id="2740835"/>
    <lineage>
        <taxon>Eukaryota</taxon>
        <taxon>Metazoa</taxon>
        <taxon>Ecdysozoa</taxon>
        <taxon>Arthropoda</taxon>
        <taxon>Chelicerata</taxon>
        <taxon>Arachnida</taxon>
        <taxon>Araneae</taxon>
        <taxon>Araneomorphae</taxon>
        <taxon>Entelegynae</taxon>
        <taxon>Araneoidea</taxon>
        <taxon>Nephilidae</taxon>
        <taxon>Trichonephila</taxon>
    </lineage>
</organism>
<protein>
    <submittedName>
        <fullName evidence="1">ANK_REP_REGION domain-containing protein</fullName>
    </submittedName>
</protein>
<keyword evidence="2" id="KW-1185">Reference proteome</keyword>
<comment type="caution">
    <text evidence="1">The sequence shown here is derived from an EMBL/GenBank/DDBJ whole genome shotgun (WGS) entry which is preliminary data.</text>
</comment>
<name>A0A8X6IIG6_TRICU</name>
<sequence>MRSEVPMLKFLTSTRIVRFLWNEYNVQNSVAEYFLERIPSLEKWNSIEESLELKIENDLILPIKLRILLSSLVKPIGGRIKHVARKIYGNENLPNHFMSMISWTILGIIDEKKTAEAIIKDENLSLKKRYEIACTYCLKNEIPMLWNKLPKKKKIRYFKARGPVCTLPVYWAYRLKMELDILDRRIGEKYYACNSERIGFIHAFVNDNITAFEYFLRILSAEEKEIYIEACFRYLEVIEAESSNDDHYTCDIIYFLLLQANENQRTSIFEKYAYYILKCLFEFPYQGMFLEIERIVQSYLTADQKEALKGHELYEETSIYFVFRTFRENNAQWNL</sequence>
<reference evidence="1" key="1">
    <citation type="submission" date="2020-07" db="EMBL/GenBank/DDBJ databases">
        <title>Multicomponent nature underlies the extraordinary mechanical properties of spider dragline silk.</title>
        <authorList>
            <person name="Kono N."/>
            <person name="Nakamura H."/>
            <person name="Mori M."/>
            <person name="Yoshida Y."/>
            <person name="Ohtoshi R."/>
            <person name="Malay A.D."/>
            <person name="Moran D.A.P."/>
            <person name="Tomita M."/>
            <person name="Numata K."/>
            <person name="Arakawa K."/>
        </authorList>
    </citation>
    <scope>NUCLEOTIDE SEQUENCE</scope>
</reference>
<dbReference type="EMBL" id="BMAO01011925">
    <property type="protein sequence ID" value="GFQ77805.1"/>
    <property type="molecule type" value="Genomic_DNA"/>
</dbReference>
<gene>
    <name evidence="1" type="ORF">TNCT_9331</name>
</gene>
<evidence type="ECO:0000313" key="1">
    <source>
        <dbReference type="EMBL" id="GFQ77805.1"/>
    </source>
</evidence>
<dbReference type="AlphaFoldDB" id="A0A8X6IIG6"/>
<evidence type="ECO:0000313" key="2">
    <source>
        <dbReference type="Proteomes" id="UP000887116"/>
    </source>
</evidence>
<dbReference type="OrthoDB" id="6427463at2759"/>
<dbReference type="Proteomes" id="UP000887116">
    <property type="component" value="Unassembled WGS sequence"/>
</dbReference>
<proteinExistence type="predicted"/>
<accession>A0A8X6IIG6</accession>